<name>A0A930VKI3_9ACTN</name>
<organism evidence="2 3">
    <name type="scientific">Nocardioides agariphilus</name>
    <dbReference type="NCBI Taxonomy" id="433664"/>
    <lineage>
        <taxon>Bacteria</taxon>
        <taxon>Bacillati</taxon>
        <taxon>Actinomycetota</taxon>
        <taxon>Actinomycetes</taxon>
        <taxon>Propionibacteriales</taxon>
        <taxon>Nocardioidaceae</taxon>
        <taxon>Nocardioides</taxon>
    </lineage>
</organism>
<dbReference type="PANTHER" id="PTHR41773">
    <property type="entry name" value="GTP PYROPHOSPHATASE-RELATED"/>
    <property type="match status" value="1"/>
</dbReference>
<dbReference type="SMART" id="SM00954">
    <property type="entry name" value="RelA_SpoT"/>
    <property type="match status" value="1"/>
</dbReference>
<gene>
    <name evidence="2" type="ORF">ISU10_15770</name>
</gene>
<dbReference type="Pfam" id="PF04607">
    <property type="entry name" value="RelA_SpoT"/>
    <property type="match status" value="1"/>
</dbReference>
<sequence>MSRLEDLRAWFEEHAEGFRSLEAAFRDHLGQAIVAARLDDARLETRTKDVESFLVKATKSDGRGGFKYADPKTQLTDFVGARVMVPLSADVAPVARLVQRLYVVEEMSDQRAGTLLDVPGYQSLHFLVRFRDEDREALGLAERGVPDQPVELQVRSILQHAWASLQHDLMYKGERTPTDSVRRRLIALAGLLELADNEFMSVRLAHGDSAGVLDDSHAGGFDVAGVGAWAETLVGDEAGTEPAAWAAALRGALSELGATTADEADALLGEWRTRCLELARSVRAARPWATASYVVDLALRLSLGADYLARRGVSDVAAIEALDAECDDVRRSMEAP</sequence>
<dbReference type="CDD" id="cd05399">
    <property type="entry name" value="NT_Rel-Spo_like"/>
    <property type="match status" value="1"/>
</dbReference>
<dbReference type="SUPFAM" id="SSF81301">
    <property type="entry name" value="Nucleotidyltransferase"/>
    <property type="match status" value="1"/>
</dbReference>
<dbReference type="InterPro" id="IPR043519">
    <property type="entry name" value="NT_sf"/>
</dbReference>
<dbReference type="PANTHER" id="PTHR41773:SF1">
    <property type="entry name" value="RELA_SPOT DOMAIN-CONTAINING PROTEIN"/>
    <property type="match status" value="1"/>
</dbReference>
<evidence type="ECO:0000313" key="2">
    <source>
        <dbReference type="EMBL" id="MBF4769224.1"/>
    </source>
</evidence>
<dbReference type="AlphaFoldDB" id="A0A930VKI3"/>
<dbReference type="InterPro" id="IPR007685">
    <property type="entry name" value="RelA_SpoT"/>
</dbReference>
<accession>A0A930VKI3</accession>
<reference evidence="2" key="1">
    <citation type="submission" date="2020-11" db="EMBL/GenBank/DDBJ databases">
        <title>Nocardioides cynanchi sp. nov., isolated from soil of rhizosphere of Cynanchum wilfordii.</title>
        <authorList>
            <person name="Lee J.-S."/>
            <person name="Suh M.K."/>
            <person name="Kim J.-S."/>
        </authorList>
    </citation>
    <scope>NUCLEOTIDE SEQUENCE</scope>
    <source>
        <strain evidence="2">KCTC 19276</strain>
    </source>
</reference>
<dbReference type="Proteomes" id="UP000660668">
    <property type="component" value="Unassembled WGS sequence"/>
</dbReference>
<keyword evidence="3" id="KW-1185">Reference proteome</keyword>
<comment type="caution">
    <text evidence="2">The sequence shown here is derived from an EMBL/GenBank/DDBJ whole genome shotgun (WGS) entry which is preliminary data.</text>
</comment>
<dbReference type="Gene3D" id="1.10.287.860">
    <property type="entry name" value="Nucleotidyltransferase"/>
    <property type="match status" value="1"/>
</dbReference>
<evidence type="ECO:0000313" key="3">
    <source>
        <dbReference type="Proteomes" id="UP000660668"/>
    </source>
</evidence>
<dbReference type="RefSeq" id="WP_194697373.1">
    <property type="nucleotide sequence ID" value="NZ_JADKPO010000022.1"/>
</dbReference>
<dbReference type="EMBL" id="JADKPO010000022">
    <property type="protein sequence ID" value="MBF4769224.1"/>
    <property type="molecule type" value="Genomic_DNA"/>
</dbReference>
<dbReference type="GO" id="GO:0015969">
    <property type="term" value="P:guanosine tetraphosphate metabolic process"/>
    <property type="evidence" value="ECO:0007669"/>
    <property type="project" value="InterPro"/>
</dbReference>
<evidence type="ECO:0000259" key="1">
    <source>
        <dbReference type="SMART" id="SM00954"/>
    </source>
</evidence>
<proteinExistence type="predicted"/>
<feature type="domain" description="RelA/SpoT" evidence="1">
    <location>
        <begin position="45"/>
        <end position="177"/>
    </location>
</feature>
<protein>
    <recommendedName>
        <fullName evidence="1">RelA/SpoT domain-containing protein</fullName>
    </recommendedName>
</protein>
<dbReference type="Gene3D" id="3.30.460.10">
    <property type="entry name" value="Beta Polymerase, domain 2"/>
    <property type="match status" value="1"/>
</dbReference>